<keyword evidence="1" id="KW-0472">Membrane</keyword>
<evidence type="ECO:0008006" key="4">
    <source>
        <dbReference type="Google" id="ProtNLM"/>
    </source>
</evidence>
<dbReference type="EMBL" id="VBOZ01000008">
    <property type="protein sequence ID" value="TMQ66729.1"/>
    <property type="molecule type" value="Genomic_DNA"/>
</dbReference>
<dbReference type="AlphaFoldDB" id="A0A538TSY3"/>
<evidence type="ECO:0000256" key="1">
    <source>
        <dbReference type="SAM" id="Phobius"/>
    </source>
</evidence>
<feature type="transmembrane region" description="Helical" evidence="1">
    <location>
        <begin position="88"/>
        <end position="112"/>
    </location>
</feature>
<dbReference type="Proteomes" id="UP000317691">
    <property type="component" value="Unassembled WGS sequence"/>
</dbReference>
<organism evidence="2 3">
    <name type="scientific">Eiseniibacteriota bacterium</name>
    <dbReference type="NCBI Taxonomy" id="2212470"/>
    <lineage>
        <taxon>Bacteria</taxon>
        <taxon>Candidatus Eiseniibacteriota</taxon>
    </lineage>
</organism>
<keyword evidence="1" id="KW-1133">Transmembrane helix</keyword>
<protein>
    <recommendedName>
        <fullName evidence="4">Glycosyltransferase RgtA/B/C/D-like domain-containing protein</fullName>
    </recommendedName>
</protein>
<reference evidence="2 3" key="1">
    <citation type="journal article" date="2019" name="Nat. Microbiol.">
        <title>Mediterranean grassland soil C-N compound turnover is dependent on rainfall and depth, and is mediated by genomically divergent microorganisms.</title>
        <authorList>
            <person name="Diamond S."/>
            <person name="Andeer P.F."/>
            <person name="Li Z."/>
            <person name="Crits-Christoph A."/>
            <person name="Burstein D."/>
            <person name="Anantharaman K."/>
            <person name="Lane K.R."/>
            <person name="Thomas B.C."/>
            <person name="Pan C."/>
            <person name="Northen T.R."/>
            <person name="Banfield J.F."/>
        </authorList>
    </citation>
    <scope>NUCLEOTIDE SEQUENCE [LARGE SCALE GENOMIC DNA]</scope>
    <source>
        <strain evidence="2">WS_9</strain>
    </source>
</reference>
<keyword evidence="1" id="KW-0812">Transmembrane</keyword>
<feature type="transmembrane region" description="Helical" evidence="1">
    <location>
        <begin position="379"/>
        <end position="403"/>
    </location>
</feature>
<proteinExistence type="predicted"/>
<feature type="transmembrane region" description="Helical" evidence="1">
    <location>
        <begin position="296"/>
        <end position="315"/>
    </location>
</feature>
<feature type="transmembrane region" description="Helical" evidence="1">
    <location>
        <begin position="119"/>
        <end position="142"/>
    </location>
</feature>
<name>A0A538TSY3_UNCEI</name>
<feature type="transmembrane region" description="Helical" evidence="1">
    <location>
        <begin position="321"/>
        <end position="341"/>
    </location>
</feature>
<gene>
    <name evidence="2" type="ORF">E6K79_02140</name>
</gene>
<feature type="transmembrane region" description="Helical" evidence="1">
    <location>
        <begin position="353"/>
        <end position="373"/>
    </location>
</feature>
<evidence type="ECO:0000313" key="3">
    <source>
        <dbReference type="Proteomes" id="UP000317691"/>
    </source>
</evidence>
<evidence type="ECO:0000313" key="2">
    <source>
        <dbReference type="EMBL" id="TMQ66729.1"/>
    </source>
</evidence>
<feature type="transmembrane region" description="Helical" evidence="1">
    <location>
        <begin position="176"/>
        <end position="201"/>
    </location>
</feature>
<sequence>MRGRGRLFLILAVIAFALVQLARILGAERVLTGGELSLPLDDSFIYLQYSRAIAQGHPFVYTPGNAPTTGATSLWYPLLLLPPHLLRLSPALCIAWSIALGVAAYVLSALLLAHLGRRLGGPVGGGMALILFLASPYLLWGYMSGMEIGLYATALLGTLTVYLRERPGGRFPTLRWWLFGLAGCRPEGAILCLVFGALMAWDRWRASSRDTPDGPRLVSASLLLPLAAAALPFVVNLALTGSIESTGSQAKSVLAEPYAETRAEYLANTPTIWLNIAECYLSHFTLDARNHFLPRLWYPSVLGALLFVLFGYLTRRGRWDRGLALLTLIAVGIVVSSIPVYWQMHFYRYQQGLFPVVLLLIGSGWGRLAGWAWERTPRWAGAALAAAATVAPLALWMTILVPANAEMVRVYARCCENIFHQQVRVGRWIDANLPQDALVGLNDAGAIAYYGNRTTLDFVGLTSAGLARVYRSGLGCLFEQMRRVPPDRQPTYCAIYPEWFPYWRESGILGPERFRAHLEANLICGGSDMVIYPSSWQAVAPSGTPALLHPEFESMRLTDSFDPAWLEDERRHEWRTEPEAKDVLRRYGYAGRPGPAITDAGRIVRRSGRFRATVTPGRDLVIVMRTDAWYPNRLRVLVDGKDAGLWTYAFSETAWVEPRFRVPGGLLTRSRPELTMVRDEAGTDPDGAAGRNFSPFRIWLYQ</sequence>
<accession>A0A538TSY3</accession>
<feature type="transmembrane region" description="Helical" evidence="1">
    <location>
        <begin position="221"/>
        <end position="239"/>
    </location>
</feature>
<comment type="caution">
    <text evidence="2">The sequence shown here is derived from an EMBL/GenBank/DDBJ whole genome shotgun (WGS) entry which is preliminary data.</text>
</comment>